<evidence type="ECO:0000256" key="8">
    <source>
        <dbReference type="ARBA" id="ARBA00023212"/>
    </source>
</evidence>
<gene>
    <name evidence="13" type="ORF">SNOG_04289</name>
</gene>
<comment type="subcellular location">
    <subcellularLocation>
        <location evidence="1">Cytoplasm</location>
        <location evidence="1">Cytoskeleton</location>
    </subcellularLocation>
</comment>
<keyword evidence="8" id="KW-0206">Cytoskeleton</keyword>
<dbReference type="GO" id="GO:0005634">
    <property type="term" value="C:nucleus"/>
    <property type="evidence" value="ECO:0000318"/>
    <property type="project" value="GO_Central"/>
</dbReference>
<reference evidence="14" key="1">
    <citation type="journal article" date="2007" name="Plant Cell">
        <title>Dothideomycete-plant interactions illuminated by genome sequencing and EST analysis of the wheat pathogen Stagonospora nodorum.</title>
        <authorList>
            <person name="Hane J.K."/>
            <person name="Lowe R.G."/>
            <person name="Solomon P.S."/>
            <person name="Tan K.C."/>
            <person name="Schoch C.L."/>
            <person name="Spatafora J.W."/>
            <person name="Crous P.W."/>
            <person name="Kodira C."/>
            <person name="Birren B.W."/>
            <person name="Galagan J.E."/>
            <person name="Torriani S.F."/>
            <person name="McDonald B.A."/>
            <person name="Oliver R.P."/>
        </authorList>
    </citation>
    <scope>NUCLEOTIDE SEQUENCE [LARGE SCALE GENOMIC DNA]</scope>
    <source>
        <strain evidence="14">SN15 / ATCC MYA-4574 / FGSC 10173</strain>
    </source>
</reference>
<evidence type="ECO:0000259" key="12">
    <source>
        <dbReference type="PROSITE" id="PS50067"/>
    </source>
</evidence>
<dbReference type="InParanoid" id="Q0UVC5"/>
<dbReference type="InterPro" id="IPR036961">
    <property type="entry name" value="Kinesin_motor_dom_sf"/>
</dbReference>
<dbReference type="InterPro" id="IPR027417">
    <property type="entry name" value="P-loop_NTPase"/>
</dbReference>
<dbReference type="FunFam" id="3.40.850.10:FF:000167">
    <property type="entry name" value="Uncharacterized protein"/>
    <property type="match status" value="1"/>
</dbReference>
<dbReference type="GO" id="GO:0005737">
    <property type="term" value="C:cytoplasm"/>
    <property type="evidence" value="ECO:0000318"/>
    <property type="project" value="GO_Central"/>
</dbReference>
<dbReference type="InterPro" id="IPR001752">
    <property type="entry name" value="Kinesin_motor_dom"/>
</dbReference>
<organism evidence="13 14">
    <name type="scientific">Phaeosphaeria nodorum (strain SN15 / ATCC MYA-4574 / FGSC 10173)</name>
    <name type="common">Glume blotch fungus</name>
    <name type="synonym">Parastagonospora nodorum</name>
    <dbReference type="NCBI Taxonomy" id="321614"/>
    <lineage>
        <taxon>Eukaryota</taxon>
        <taxon>Fungi</taxon>
        <taxon>Dikarya</taxon>
        <taxon>Ascomycota</taxon>
        <taxon>Pezizomycotina</taxon>
        <taxon>Dothideomycetes</taxon>
        <taxon>Pleosporomycetidae</taxon>
        <taxon>Pleosporales</taxon>
        <taxon>Pleosporineae</taxon>
        <taxon>Phaeosphaeriaceae</taxon>
        <taxon>Parastagonospora</taxon>
    </lineage>
</organism>
<dbReference type="InterPro" id="IPR000253">
    <property type="entry name" value="FHA_dom"/>
</dbReference>
<evidence type="ECO:0000313" key="14">
    <source>
        <dbReference type="Proteomes" id="UP000001055"/>
    </source>
</evidence>
<dbReference type="GO" id="GO:0007018">
    <property type="term" value="P:microtubule-based movement"/>
    <property type="evidence" value="ECO:0000318"/>
    <property type="project" value="GO_Central"/>
</dbReference>
<dbReference type="PANTHER" id="PTHR47117">
    <property type="entry name" value="STAR-RELATED LIPID TRANSFER PROTEIN 9"/>
    <property type="match status" value="1"/>
</dbReference>
<dbReference type="PROSITE" id="PS50003">
    <property type="entry name" value="PH_DOMAIN"/>
    <property type="match status" value="1"/>
</dbReference>
<dbReference type="PRINTS" id="PR00380">
    <property type="entry name" value="KINESINHEAVY"/>
</dbReference>
<comment type="caution">
    <text evidence="9">Lacks conserved residue(s) required for the propagation of feature annotation.</text>
</comment>
<keyword evidence="4" id="KW-0547">Nucleotide-binding</keyword>
<accession>Q0UVC5</accession>
<dbReference type="Gene3D" id="2.60.200.20">
    <property type="match status" value="1"/>
</dbReference>
<dbReference type="Pfam" id="PF12423">
    <property type="entry name" value="KIF1B"/>
    <property type="match status" value="1"/>
</dbReference>
<feature type="domain" description="PH" evidence="11">
    <location>
        <begin position="1156"/>
        <end position="1262"/>
    </location>
</feature>
<evidence type="ECO:0000259" key="11">
    <source>
        <dbReference type="PROSITE" id="PS50003"/>
    </source>
</evidence>
<dbReference type="GO" id="GO:0008017">
    <property type="term" value="F:microtubule binding"/>
    <property type="evidence" value="ECO:0000318"/>
    <property type="project" value="GO_Central"/>
</dbReference>
<keyword evidence="7" id="KW-0505">Motor protein</keyword>
<feature type="region of interest" description="Disordered" evidence="10">
    <location>
        <begin position="1122"/>
        <end position="1141"/>
    </location>
</feature>
<keyword evidence="2" id="KW-0963">Cytoplasm</keyword>
<dbReference type="InterPro" id="IPR011993">
    <property type="entry name" value="PH-like_dom_sf"/>
</dbReference>
<dbReference type="GO" id="GO:0010970">
    <property type="term" value="P:transport along microtubule"/>
    <property type="evidence" value="ECO:0007669"/>
    <property type="project" value="UniProtKB-ARBA"/>
</dbReference>
<evidence type="ECO:0000313" key="13">
    <source>
        <dbReference type="EMBL" id="EAT88049.2"/>
    </source>
</evidence>
<evidence type="ECO:0008006" key="15">
    <source>
        <dbReference type="Google" id="ProtNLM"/>
    </source>
</evidence>
<dbReference type="GO" id="GO:0005874">
    <property type="term" value="C:microtubule"/>
    <property type="evidence" value="ECO:0000318"/>
    <property type="project" value="GO_Central"/>
</dbReference>
<dbReference type="FunFam" id="2.60.200.20:FF:000021">
    <property type="entry name" value="Kinesin family protein"/>
    <property type="match status" value="1"/>
</dbReference>
<dbReference type="SUPFAM" id="SSF49879">
    <property type="entry name" value="SMAD/FHA domain"/>
    <property type="match status" value="1"/>
</dbReference>
<dbReference type="eggNOG" id="KOG0245">
    <property type="taxonomic scope" value="Eukaryota"/>
</dbReference>
<dbReference type="InterPro" id="IPR032405">
    <property type="entry name" value="Kinesin_assoc"/>
</dbReference>
<evidence type="ECO:0000256" key="10">
    <source>
        <dbReference type="SAM" id="MobiDB-lite"/>
    </source>
</evidence>
<dbReference type="CDD" id="cd22705">
    <property type="entry name" value="FHA_KIF1"/>
    <property type="match status" value="1"/>
</dbReference>
<dbReference type="EMBL" id="CH445330">
    <property type="protein sequence ID" value="EAT88049.2"/>
    <property type="molecule type" value="Genomic_DNA"/>
</dbReference>
<dbReference type="CDD" id="cd01233">
    <property type="entry name" value="PH_KIFIA_KIFIB"/>
    <property type="match status" value="1"/>
</dbReference>
<dbReference type="Gene3D" id="3.40.850.10">
    <property type="entry name" value="Kinesin motor domain"/>
    <property type="match status" value="1"/>
</dbReference>
<evidence type="ECO:0000256" key="9">
    <source>
        <dbReference type="PROSITE-ProRule" id="PRU00283"/>
    </source>
</evidence>
<feature type="region of interest" description="Disordered" evidence="10">
    <location>
        <begin position="377"/>
        <end position="429"/>
    </location>
</feature>
<dbReference type="GO" id="GO:0005524">
    <property type="term" value="F:ATP binding"/>
    <property type="evidence" value="ECO:0007669"/>
    <property type="project" value="UniProtKB-KW"/>
</dbReference>
<evidence type="ECO:0000256" key="6">
    <source>
        <dbReference type="ARBA" id="ARBA00023054"/>
    </source>
</evidence>
<dbReference type="GO" id="GO:0003777">
    <property type="term" value="F:microtubule motor activity"/>
    <property type="evidence" value="ECO:0000318"/>
    <property type="project" value="GO_Central"/>
</dbReference>
<dbReference type="SMART" id="SM00233">
    <property type="entry name" value="PH"/>
    <property type="match status" value="1"/>
</dbReference>
<evidence type="ECO:0000256" key="5">
    <source>
        <dbReference type="ARBA" id="ARBA00022840"/>
    </source>
</evidence>
<comment type="similarity">
    <text evidence="9">Belongs to the TRAFAC class myosin-kinesin ATPase superfamily. Kinesin family.</text>
</comment>
<dbReference type="SUPFAM" id="SSF52540">
    <property type="entry name" value="P-loop containing nucleoside triphosphate hydrolases"/>
    <property type="match status" value="1"/>
</dbReference>
<keyword evidence="5" id="KW-0067">ATP-binding</keyword>
<dbReference type="InterPro" id="IPR001849">
    <property type="entry name" value="PH_domain"/>
</dbReference>
<dbReference type="KEGG" id="pno:SNOG_04289"/>
<dbReference type="InterPro" id="IPR019821">
    <property type="entry name" value="Kinesin_motor_CS"/>
</dbReference>
<name>Q0UVC5_PHANO</name>
<evidence type="ECO:0000256" key="7">
    <source>
        <dbReference type="ARBA" id="ARBA00023175"/>
    </source>
</evidence>
<dbReference type="InterPro" id="IPR022140">
    <property type="entry name" value="Kinesin-like_KIF1-typ"/>
</dbReference>
<dbReference type="AlphaFoldDB" id="Q0UVC5"/>
<dbReference type="STRING" id="321614.Q0UVC5"/>
<evidence type="ECO:0000256" key="4">
    <source>
        <dbReference type="ARBA" id="ARBA00022741"/>
    </source>
</evidence>
<feature type="compositionally biased region" description="Basic and acidic residues" evidence="10">
    <location>
        <begin position="419"/>
        <end position="429"/>
    </location>
</feature>
<dbReference type="Pfam" id="PF12473">
    <property type="entry name" value="DUF3694"/>
    <property type="match status" value="1"/>
</dbReference>
<evidence type="ECO:0000256" key="3">
    <source>
        <dbReference type="ARBA" id="ARBA00022701"/>
    </source>
</evidence>
<dbReference type="Pfam" id="PF00169">
    <property type="entry name" value="PH"/>
    <property type="match status" value="1"/>
</dbReference>
<dbReference type="Gene3D" id="2.30.29.30">
    <property type="entry name" value="Pleckstrin-homology domain (PH domain)/Phosphotyrosine-binding domain (PTB)"/>
    <property type="match status" value="1"/>
</dbReference>
<dbReference type="VEuPathDB" id="FungiDB:JI435_042890"/>
<dbReference type="PROSITE" id="PS00411">
    <property type="entry name" value="KINESIN_MOTOR_1"/>
    <property type="match status" value="1"/>
</dbReference>
<dbReference type="GeneID" id="5971574"/>
<proteinExistence type="inferred from homology"/>
<dbReference type="Pfam" id="PF00498">
    <property type="entry name" value="FHA"/>
    <property type="match status" value="1"/>
</dbReference>
<feature type="domain" description="Kinesin motor" evidence="12">
    <location>
        <begin position="1"/>
        <end position="138"/>
    </location>
</feature>
<dbReference type="InterPro" id="IPR049780">
    <property type="entry name" value="PH_KIFIA_KIFIB"/>
</dbReference>
<dbReference type="PROSITE" id="PS50067">
    <property type="entry name" value="KINESIN_MOTOR_2"/>
    <property type="match status" value="1"/>
</dbReference>
<keyword evidence="3" id="KW-0493">Microtubule</keyword>
<dbReference type="Gene3D" id="6.10.250.2520">
    <property type="match status" value="1"/>
</dbReference>
<sequence length="1271" mass="142455">MNETSSRSHAVFTLTLTQKRHDVTTSMSGERVAKISLVDLAGSERAQSTGATGARLKEGAEINRSLSTLGRVIASLADMSSGKKRTQVPYRDSILTWLLKDSLGGNSMTAMIAAISPADINFEETLSTLRYADSAKRIKNHAVVNEDPNARMIRELQEELAKLRGQLTGGGSGGSGATMEEQYAPDTPLDKQIVSITQEDGTVKKVSKAEIAEQLNQSEKLYKDLNQTWEEKLLKTEEIHKEREAALEELGISIEKGFVGLSTPKNMPHLVNLSDDPLLTECLVYNLKPGMTTVGNSDIEGQTAQIRLNGSQILAQHCDFENVDGKVTVIPKETASVMVNGIRITKPRLLKSGHRIILGDFHIFRFNNPQEARAERAEVNNDDDMDSTSSYREKYASGGTLDNFSLDTALTMPSTPQHEGSEKMQEMRNDMQERIDQQKGDYHAKLKSDAEAKVELEELRAAKLEMEKHMLEQKETYERQLKELGHESATEASETPATEEQNDKRLELAKKVFQQWRHRKYVTMAETILQNAATMKEAQILSQQMGKRVVFQFCIVDVGHCVPSSYDLVNMGIPGEEDDCLESTPKPCVGVRVIDFRNEVVHLWSLQKLRQRVRRMHQINQYMNRPEYLQHFNPESPFSEPCMPEFSRIGDVDVPLAAVFESRVRDFNLDVISPYTSNPIGIIHLSLEPSSAEAPSTTLKFNVGMHEFIGFPEREGTKVHAVLFLPGISDESGATTTTWITDFDEGPVRFESMHSMSVPYPSPRDTYLRVSLFAKVTEIHLDKLLSWDDMRDTADKPTQKRRTARLPESEFYTEDNHDIFSRVQIHEITDDGTYQPVEVTQSSIMDAGVYQLHQGLARRIVVNLTHTSGDTLQWQNVTSMRMGRIRLIDASGNSPGIDSPVKEVPIDLVAPPVVRDHADGTSNVKFVGRWDSTAHGSLLLDRATQDKYRVQATLLFNVKSPKLAQPMLFSLDLGMQIRSRTFVRQNSLFALAALWNPVKIVHSTVGIFNVAIRPTSVKRATDLWRMNTRDDYIKGEEQLAGWTPRGVSLVRDFIDIEKRRRRIAEIETARSVLSSKALTVPNLASTAELNEDQIALLKRVVSLWQTKKAPAEIILNPTNLEPPSNGAAFAPRSPSPSPAPAPSLTATVRFVSKNPTLLKSSYLLTPDLTNTRWIRRFVELRKPYMHIYSTDGDEINAINVSTARVDHSPQIAKLLNSSSGSQGQGLKDTIFAVFAKSNTYIFRARSEREKIEWILRLDQSYFSSEGSEESA</sequence>
<dbReference type="SUPFAM" id="SSF50729">
    <property type="entry name" value="PH domain-like"/>
    <property type="match status" value="1"/>
</dbReference>
<feature type="compositionally biased region" description="Polar residues" evidence="10">
    <location>
        <begin position="400"/>
        <end position="418"/>
    </location>
</feature>
<dbReference type="Pfam" id="PF16183">
    <property type="entry name" value="Kinesin_assoc"/>
    <property type="match status" value="1"/>
</dbReference>
<dbReference type="Pfam" id="PF00225">
    <property type="entry name" value="Kinesin"/>
    <property type="match status" value="1"/>
</dbReference>
<dbReference type="SMART" id="SM00129">
    <property type="entry name" value="KISc"/>
    <property type="match status" value="1"/>
</dbReference>
<dbReference type="InterPro" id="IPR022164">
    <property type="entry name" value="Kinesin-like"/>
</dbReference>
<evidence type="ECO:0000256" key="2">
    <source>
        <dbReference type="ARBA" id="ARBA00022490"/>
    </source>
</evidence>
<dbReference type="GO" id="GO:0016887">
    <property type="term" value="F:ATP hydrolysis activity"/>
    <property type="evidence" value="ECO:0000318"/>
    <property type="project" value="GO_Central"/>
</dbReference>
<dbReference type="RefSeq" id="XP_001794706.1">
    <property type="nucleotide sequence ID" value="XM_001794654.1"/>
</dbReference>
<protein>
    <recommendedName>
        <fullName evidence="15">Kinesin-like protein</fullName>
    </recommendedName>
</protein>
<keyword evidence="6" id="KW-0175">Coiled coil</keyword>
<dbReference type="InterPro" id="IPR008984">
    <property type="entry name" value="SMAD_FHA_dom_sf"/>
</dbReference>
<dbReference type="GO" id="GO:0005871">
    <property type="term" value="C:kinesin complex"/>
    <property type="evidence" value="ECO:0000318"/>
    <property type="project" value="GO_Central"/>
</dbReference>
<evidence type="ECO:0000256" key="1">
    <source>
        <dbReference type="ARBA" id="ARBA00004245"/>
    </source>
</evidence>
<dbReference type="Proteomes" id="UP000001055">
    <property type="component" value="Unassembled WGS sequence"/>
</dbReference>
<dbReference type="HOGENOM" id="CLU_001485_20_2_1"/>